<accession>A0ABY6IEQ8</accession>
<organism evidence="2 3">
    <name type="scientific">Streptomyces peucetius</name>
    <dbReference type="NCBI Taxonomy" id="1950"/>
    <lineage>
        <taxon>Bacteria</taxon>
        <taxon>Bacillati</taxon>
        <taxon>Actinomycetota</taxon>
        <taxon>Actinomycetes</taxon>
        <taxon>Kitasatosporales</taxon>
        <taxon>Streptomycetaceae</taxon>
        <taxon>Streptomyces</taxon>
    </lineage>
</organism>
<dbReference type="RefSeq" id="WP_264248696.1">
    <property type="nucleotide sequence ID" value="NZ_CP107567.1"/>
</dbReference>
<dbReference type="InterPro" id="IPR016181">
    <property type="entry name" value="Acyl_CoA_acyltransferase"/>
</dbReference>
<dbReference type="PANTHER" id="PTHR43617">
    <property type="entry name" value="L-AMINO ACID N-ACETYLTRANSFERASE"/>
    <property type="match status" value="1"/>
</dbReference>
<reference evidence="2" key="1">
    <citation type="submission" date="2022-10" db="EMBL/GenBank/DDBJ databases">
        <title>Cytochrome P450 Catalyzes Benzene Ring Formation in the Biosynthesis of Trialkyl-Substituted Aromatic Polyketides.</title>
        <authorList>
            <person name="Zhao E."/>
            <person name="Ge H."/>
        </authorList>
    </citation>
    <scope>NUCLEOTIDE SEQUENCE</scope>
    <source>
        <strain evidence="2">NA0869</strain>
    </source>
</reference>
<dbReference type="EMBL" id="CP107567">
    <property type="protein sequence ID" value="UYQ65486.1"/>
    <property type="molecule type" value="Genomic_DNA"/>
</dbReference>
<dbReference type="PROSITE" id="PS51186">
    <property type="entry name" value="GNAT"/>
    <property type="match status" value="1"/>
</dbReference>
<protein>
    <submittedName>
        <fullName evidence="2">GNAT family N-acetyltransferase</fullName>
    </submittedName>
</protein>
<proteinExistence type="predicted"/>
<dbReference type="Gene3D" id="3.40.630.30">
    <property type="match status" value="1"/>
</dbReference>
<keyword evidence="3" id="KW-1185">Reference proteome</keyword>
<dbReference type="InterPro" id="IPR000182">
    <property type="entry name" value="GNAT_dom"/>
</dbReference>
<dbReference type="CDD" id="cd04301">
    <property type="entry name" value="NAT_SF"/>
    <property type="match status" value="1"/>
</dbReference>
<dbReference type="SUPFAM" id="SSF55729">
    <property type="entry name" value="Acyl-CoA N-acyltransferases (Nat)"/>
    <property type="match status" value="1"/>
</dbReference>
<dbReference type="PANTHER" id="PTHR43617:SF2">
    <property type="entry name" value="UPF0039 PROTEIN SLL0451"/>
    <property type="match status" value="1"/>
</dbReference>
<name>A0ABY6IEQ8_STRPE</name>
<evidence type="ECO:0000259" key="1">
    <source>
        <dbReference type="PROSITE" id="PS51186"/>
    </source>
</evidence>
<gene>
    <name evidence="2" type="ORF">OGH68_31165</name>
</gene>
<evidence type="ECO:0000313" key="3">
    <source>
        <dbReference type="Proteomes" id="UP001163878"/>
    </source>
</evidence>
<dbReference type="Proteomes" id="UP001163878">
    <property type="component" value="Chromosome"/>
</dbReference>
<sequence>MTMRVRDMTIDDCDAVATIRVGGWRFAYTGLVPQSYLDAMNAADDAAERRSLLVDGAGAGVSNVVAEWAGEVVGWGCFGPLRDEGGEKHREVCELYAIYVRPERISSGVGHALMAELTGRARAAGFQEMVLWVLRDNARARRFYERAGFTPDGTEEPFEVDGERVPEVRYFRRLTA</sequence>
<dbReference type="Pfam" id="PF00583">
    <property type="entry name" value="Acetyltransf_1"/>
    <property type="match status" value="1"/>
</dbReference>
<feature type="domain" description="N-acetyltransferase" evidence="1">
    <location>
        <begin position="3"/>
        <end position="175"/>
    </location>
</feature>
<evidence type="ECO:0000313" key="2">
    <source>
        <dbReference type="EMBL" id="UYQ65486.1"/>
    </source>
</evidence>
<dbReference type="InterPro" id="IPR050276">
    <property type="entry name" value="MshD_Acetyltransferase"/>
</dbReference>